<evidence type="ECO:0000313" key="1">
    <source>
        <dbReference type="EMBL" id="KAK9887430.1"/>
    </source>
</evidence>
<sequence length="84" mass="9687">MQKRQRDNGGNEVPSTILLATQFLRSSSGPRRVLNERVIVVTPRDFAFVHLLHAFLRAELHQYVPGNLVLKWVLTVYARLFSEI</sequence>
<feature type="non-terminal residue" evidence="1">
    <location>
        <position position="84"/>
    </location>
</feature>
<gene>
    <name evidence="1" type="ORF">WA026_022365</name>
</gene>
<dbReference type="Proteomes" id="UP001431783">
    <property type="component" value="Unassembled WGS sequence"/>
</dbReference>
<comment type="caution">
    <text evidence="1">The sequence shown here is derived from an EMBL/GenBank/DDBJ whole genome shotgun (WGS) entry which is preliminary data.</text>
</comment>
<name>A0AAW1V1T2_9CUCU</name>
<keyword evidence="2" id="KW-1185">Reference proteome</keyword>
<dbReference type="EMBL" id="JARQZJ010000109">
    <property type="protein sequence ID" value="KAK9887430.1"/>
    <property type="molecule type" value="Genomic_DNA"/>
</dbReference>
<reference evidence="1 2" key="1">
    <citation type="submission" date="2023-03" db="EMBL/GenBank/DDBJ databases">
        <title>Genome insight into feeding habits of ladybird beetles.</title>
        <authorList>
            <person name="Li H.-S."/>
            <person name="Huang Y.-H."/>
            <person name="Pang H."/>
        </authorList>
    </citation>
    <scope>NUCLEOTIDE SEQUENCE [LARGE SCALE GENOMIC DNA]</scope>
    <source>
        <strain evidence="1">SYSU_2023b</strain>
        <tissue evidence="1">Whole body</tissue>
    </source>
</reference>
<proteinExistence type="predicted"/>
<organism evidence="1 2">
    <name type="scientific">Henosepilachna vigintioctopunctata</name>
    <dbReference type="NCBI Taxonomy" id="420089"/>
    <lineage>
        <taxon>Eukaryota</taxon>
        <taxon>Metazoa</taxon>
        <taxon>Ecdysozoa</taxon>
        <taxon>Arthropoda</taxon>
        <taxon>Hexapoda</taxon>
        <taxon>Insecta</taxon>
        <taxon>Pterygota</taxon>
        <taxon>Neoptera</taxon>
        <taxon>Endopterygota</taxon>
        <taxon>Coleoptera</taxon>
        <taxon>Polyphaga</taxon>
        <taxon>Cucujiformia</taxon>
        <taxon>Coccinelloidea</taxon>
        <taxon>Coccinellidae</taxon>
        <taxon>Epilachninae</taxon>
        <taxon>Epilachnini</taxon>
        <taxon>Henosepilachna</taxon>
    </lineage>
</organism>
<accession>A0AAW1V1T2</accession>
<dbReference type="AlphaFoldDB" id="A0AAW1V1T2"/>
<evidence type="ECO:0000313" key="2">
    <source>
        <dbReference type="Proteomes" id="UP001431783"/>
    </source>
</evidence>
<protein>
    <submittedName>
        <fullName evidence="1">Uncharacterized protein</fullName>
    </submittedName>
</protein>